<evidence type="ECO:0000313" key="3">
    <source>
        <dbReference type="Proteomes" id="UP000229315"/>
    </source>
</evidence>
<dbReference type="SUPFAM" id="SSF47090">
    <property type="entry name" value="PGBD-like"/>
    <property type="match status" value="2"/>
</dbReference>
<name>A0A2H0UG35_9BACT</name>
<proteinExistence type="predicted"/>
<reference evidence="3" key="1">
    <citation type="submission" date="2017-09" db="EMBL/GenBank/DDBJ databases">
        <title>Depth-based differentiation of microbial function through sediment-hosted aquifers and enrichment of novel symbionts in the deep terrestrial subsurface.</title>
        <authorList>
            <person name="Probst A.J."/>
            <person name="Ladd B."/>
            <person name="Jarett J.K."/>
            <person name="Geller-Mcgrath D.E."/>
            <person name="Sieber C.M.K."/>
            <person name="Emerson J.B."/>
            <person name="Anantharaman K."/>
            <person name="Thomas B.C."/>
            <person name="Malmstrom R."/>
            <person name="Stieglmeier M."/>
            <person name="Klingl A."/>
            <person name="Woyke T."/>
            <person name="Ryan C.M."/>
            <person name="Banfield J.F."/>
        </authorList>
    </citation>
    <scope>NUCLEOTIDE SEQUENCE [LARGE SCALE GENOMIC DNA]</scope>
</reference>
<evidence type="ECO:0000259" key="1">
    <source>
        <dbReference type="Pfam" id="PF01471"/>
    </source>
</evidence>
<dbReference type="InterPro" id="IPR036366">
    <property type="entry name" value="PGBDSf"/>
</dbReference>
<dbReference type="EMBL" id="PFBH01000006">
    <property type="protein sequence ID" value="PIR85320.1"/>
    <property type="molecule type" value="Genomic_DNA"/>
</dbReference>
<dbReference type="Pfam" id="PF01471">
    <property type="entry name" value="PG_binding_1"/>
    <property type="match status" value="2"/>
</dbReference>
<sequence length="276" mass="28914">DVSGLDESSLAIYRYDGSSWSALSSCTVDTGANTVSCTTTAFSDFGIFGDEATSTSSSSSGASGGALPWCSGPLAPGWNESLPDGGCGSLVRTHSSVAISTSDNTSETPGSPPAISLFDRDLSIGDSGDDVIALQTILINKGYTIPAGATGYFGMQTRSALSAFQTQYTITPAVGYFGPITRAVIERNGISEEETLEINSLDSFSFTRDLWLGDTGDDVAELQKLLIKEGFTIPAGATGYFGEQTRSALASFQEAHTINPPQGYFGFITRTYLSAR</sequence>
<feature type="domain" description="Peptidoglycan binding-like" evidence="1">
    <location>
        <begin position="215"/>
        <end position="270"/>
    </location>
</feature>
<dbReference type="InterPro" id="IPR002477">
    <property type="entry name" value="Peptidoglycan-bd-like"/>
</dbReference>
<dbReference type="InterPro" id="IPR036365">
    <property type="entry name" value="PGBD-like_sf"/>
</dbReference>
<feature type="non-terminal residue" evidence="2">
    <location>
        <position position="1"/>
    </location>
</feature>
<organism evidence="2 3">
    <name type="scientific">Candidatus Kaiserbacteria bacterium CG10_big_fil_rev_8_21_14_0_10_45_20</name>
    <dbReference type="NCBI Taxonomy" id="1974607"/>
    <lineage>
        <taxon>Bacteria</taxon>
        <taxon>Candidatus Kaiseribacteriota</taxon>
    </lineage>
</organism>
<dbReference type="Gene3D" id="1.10.101.10">
    <property type="entry name" value="PGBD-like superfamily/PGBD"/>
    <property type="match status" value="2"/>
</dbReference>
<evidence type="ECO:0000313" key="2">
    <source>
        <dbReference type="EMBL" id="PIR85320.1"/>
    </source>
</evidence>
<accession>A0A2H0UG35</accession>
<protein>
    <recommendedName>
        <fullName evidence="1">Peptidoglycan binding-like domain-containing protein</fullName>
    </recommendedName>
</protein>
<gene>
    <name evidence="2" type="ORF">COU15_01125</name>
</gene>
<dbReference type="Proteomes" id="UP000229315">
    <property type="component" value="Unassembled WGS sequence"/>
</dbReference>
<dbReference type="AlphaFoldDB" id="A0A2H0UG35"/>
<comment type="caution">
    <text evidence="2">The sequence shown here is derived from an EMBL/GenBank/DDBJ whole genome shotgun (WGS) entry which is preliminary data.</text>
</comment>
<feature type="domain" description="Peptidoglycan binding-like" evidence="1">
    <location>
        <begin position="127"/>
        <end position="184"/>
    </location>
</feature>